<sequence>MNERLYFGGFFLTVSLVIVTFLMLLDVSIPSIIWESSHSHPATYEDTPCQFIPL</sequence>
<feature type="transmembrane region" description="Helical" evidence="1">
    <location>
        <begin position="6"/>
        <end position="25"/>
    </location>
</feature>
<gene>
    <name evidence="2" type="ORF">BDV23DRAFT_149545</name>
</gene>
<keyword evidence="1" id="KW-0812">Transmembrane</keyword>
<dbReference type="AlphaFoldDB" id="A0A5N7CHK2"/>
<keyword evidence="1" id="KW-1133">Transmembrane helix</keyword>
<dbReference type="Proteomes" id="UP000326877">
    <property type="component" value="Unassembled WGS sequence"/>
</dbReference>
<organism evidence="2">
    <name type="scientific">Petromyces alliaceus</name>
    <name type="common">Aspergillus alliaceus</name>
    <dbReference type="NCBI Taxonomy" id="209559"/>
    <lineage>
        <taxon>Eukaryota</taxon>
        <taxon>Fungi</taxon>
        <taxon>Dikarya</taxon>
        <taxon>Ascomycota</taxon>
        <taxon>Pezizomycotina</taxon>
        <taxon>Eurotiomycetes</taxon>
        <taxon>Eurotiomycetidae</taxon>
        <taxon>Eurotiales</taxon>
        <taxon>Aspergillaceae</taxon>
        <taxon>Aspergillus</taxon>
        <taxon>Aspergillus subgen. Circumdati</taxon>
    </lineage>
</organism>
<name>A0A5N7CHK2_PETAA</name>
<protein>
    <submittedName>
        <fullName evidence="2">Uncharacterized protein</fullName>
    </submittedName>
</protein>
<feature type="non-terminal residue" evidence="2">
    <location>
        <position position="54"/>
    </location>
</feature>
<proteinExistence type="predicted"/>
<accession>A0A5N7CHK2</accession>
<reference evidence="2" key="1">
    <citation type="submission" date="2019-04" db="EMBL/GenBank/DDBJ databases">
        <title>Friends and foes A comparative genomics studyof 23 Aspergillus species from section Flavi.</title>
        <authorList>
            <consortium name="DOE Joint Genome Institute"/>
            <person name="Kjaerbolling I."/>
            <person name="Vesth T."/>
            <person name="Frisvad J.C."/>
            <person name="Nybo J.L."/>
            <person name="Theobald S."/>
            <person name="Kildgaard S."/>
            <person name="Isbrandt T."/>
            <person name="Kuo A."/>
            <person name="Sato A."/>
            <person name="Lyhne E.K."/>
            <person name="Kogle M.E."/>
            <person name="Wiebenga A."/>
            <person name="Kun R.S."/>
            <person name="Lubbers R.J."/>
            <person name="Makela M.R."/>
            <person name="Barry K."/>
            <person name="Chovatia M."/>
            <person name="Clum A."/>
            <person name="Daum C."/>
            <person name="Haridas S."/>
            <person name="He G."/>
            <person name="LaButti K."/>
            <person name="Lipzen A."/>
            <person name="Mondo S."/>
            <person name="Riley R."/>
            <person name="Salamov A."/>
            <person name="Simmons B.A."/>
            <person name="Magnuson J.K."/>
            <person name="Henrissat B."/>
            <person name="Mortensen U.H."/>
            <person name="Larsen T.O."/>
            <person name="Devries R.P."/>
            <person name="Grigoriev I.V."/>
            <person name="Machida M."/>
            <person name="Baker S.E."/>
            <person name="Andersen M.R."/>
        </authorList>
    </citation>
    <scope>NUCLEOTIDE SEQUENCE [LARGE SCALE GENOMIC DNA]</scope>
    <source>
        <strain evidence="2">IBT 14317</strain>
    </source>
</reference>
<evidence type="ECO:0000256" key="1">
    <source>
        <dbReference type="SAM" id="Phobius"/>
    </source>
</evidence>
<dbReference type="EMBL" id="ML735230">
    <property type="protein sequence ID" value="KAE8393367.1"/>
    <property type="molecule type" value="Genomic_DNA"/>
</dbReference>
<keyword evidence="1" id="KW-0472">Membrane</keyword>
<evidence type="ECO:0000313" key="2">
    <source>
        <dbReference type="EMBL" id="KAE8393367.1"/>
    </source>
</evidence>